<proteinExistence type="predicted"/>
<dbReference type="Proteomes" id="UP000657918">
    <property type="component" value="Chromosome 4"/>
</dbReference>
<dbReference type="EMBL" id="JADGMS010000004">
    <property type="protein sequence ID" value="KAF9684198.1"/>
    <property type="molecule type" value="Genomic_DNA"/>
</dbReference>
<evidence type="ECO:0000313" key="1">
    <source>
        <dbReference type="EMBL" id="KAF9684198.1"/>
    </source>
</evidence>
<gene>
    <name evidence="1" type="ORF">SADUNF_Sadunf04G0093000</name>
</gene>
<organism evidence="1 2">
    <name type="scientific">Salix dunnii</name>
    <dbReference type="NCBI Taxonomy" id="1413687"/>
    <lineage>
        <taxon>Eukaryota</taxon>
        <taxon>Viridiplantae</taxon>
        <taxon>Streptophyta</taxon>
        <taxon>Embryophyta</taxon>
        <taxon>Tracheophyta</taxon>
        <taxon>Spermatophyta</taxon>
        <taxon>Magnoliopsida</taxon>
        <taxon>eudicotyledons</taxon>
        <taxon>Gunneridae</taxon>
        <taxon>Pentapetalae</taxon>
        <taxon>rosids</taxon>
        <taxon>fabids</taxon>
        <taxon>Malpighiales</taxon>
        <taxon>Salicaceae</taxon>
        <taxon>Saliceae</taxon>
        <taxon>Salix</taxon>
    </lineage>
</organism>
<name>A0A835K905_9ROSI</name>
<evidence type="ECO:0000313" key="2">
    <source>
        <dbReference type="Proteomes" id="UP000657918"/>
    </source>
</evidence>
<comment type="caution">
    <text evidence="1">The sequence shown here is derived from an EMBL/GenBank/DDBJ whole genome shotgun (WGS) entry which is preliminary data.</text>
</comment>
<reference evidence="1 2" key="1">
    <citation type="submission" date="2020-10" db="EMBL/GenBank/DDBJ databases">
        <title>Plant Genome Project.</title>
        <authorList>
            <person name="Zhang R.-G."/>
        </authorList>
    </citation>
    <scope>NUCLEOTIDE SEQUENCE [LARGE SCALE GENOMIC DNA]</scope>
    <source>
        <strain evidence="1">FAFU-HL-1</strain>
        <tissue evidence="1">Leaf</tissue>
    </source>
</reference>
<sequence>MMLQLATFAVNYIGHPFNQSITESKPFLYALLAAAGFFTVITSDLFRNLNDWLKLALAKRTEEQAFDLGFCYVPELLHMGEIIEMGIPWSDSRLEETTNRADKESSSKSRGINYTLAQLYYKGEDHFLLTWIIERDMVTG</sequence>
<dbReference type="AlphaFoldDB" id="A0A835K905"/>
<accession>A0A835K905</accession>
<dbReference type="OrthoDB" id="1686573at2759"/>
<protein>
    <submittedName>
        <fullName evidence="1">Uncharacterized protein</fullName>
    </submittedName>
</protein>
<keyword evidence="2" id="KW-1185">Reference proteome</keyword>